<evidence type="ECO:0000313" key="2">
    <source>
        <dbReference type="Proteomes" id="UP001501455"/>
    </source>
</evidence>
<reference evidence="2" key="1">
    <citation type="journal article" date="2019" name="Int. J. Syst. Evol. Microbiol.">
        <title>The Global Catalogue of Microorganisms (GCM) 10K type strain sequencing project: providing services to taxonomists for standard genome sequencing and annotation.</title>
        <authorList>
            <consortium name="The Broad Institute Genomics Platform"/>
            <consortium name="The Broad Institute Genome Sequencing Center for Infectious Disease"/>
            <person name="Wu L."/>
            <person name="Ma J."/>
        </authorList>
    </citation>
    <scope>NUCLEOTIDE SEQUENCE [LARGE SCALE GENOMIC DNA]</scope>
    <source>
        <strain evidence="2">JCM 4816</strain>
    </source>
</reference>
<protein>
    <submittedName>
        <fullName evidence="1">Uncharacterized protein</fullName>
    </submittedName>
</protein>
<organism evidence="1 2">
    <name type="scientific">Streptomyces prasinosporus</name>
    <dbReference type="NCBI Taxonomy" id="68256"/>
    <lineage>
        <taxon>Bacteria</taxon>
        <taxon>Bacillati</taxon>
        <taxon>Actinomycetota</taxon>
        <taxon>Actinomycetes</taxon>
        <taxon>Kitasatosporales</taxon>
        <taxon>Streptomycetaceae</taxon>
        <taxon>Streptomyces</taxon>
        <taxon>Streptomyces albogriseolus group</taxon>
    </lineage>
</organism>
<gene>
    <name evidence="1" type="ORF">GCM10019016_010530</name>
</gene>
<sequence length="81" mass="8871">MATFGRGEPTGVSRPGAPLCFSWALRMPRPYDSRAGRQAPQRTAIVSPTATVVLRVAVVKDEPSTLTFQVFEPLLALPFRE</sequence>
<name>A0ABP6TH92_9ACTN</name>
<dbReference type="Proteomes" id="UP001501455">
    <property type="component" value="Unassembled WGS sequence"/>
</dbReference>
<keyword evidence="2" id="KW-1185">Reference proteome</keyword>
<comment type="caution">
    <text evidence="1">The sequence shown here is derived from an EMBL/GenBank/DDBJ whole genome shotgun (WGS) entry which is preliminary data.</text>
</comment>
<proteinExistence type="predicted"/>
<evidence type="ECO:0000313" key="1">
    <source>
        <dbReference type="EMBL" id="GAA3493954.1"/>
    </source>
</evidence>
<accession>A0ABP6TH92</accession>
<dbReference type="EMBL" id="BAAAXF010000014">
    <property type="protein sequence ID" value="GAA3493954.1"/>
    <property type="molecule type" value="Genomic_DNA"/>
</dbReference>